<keyword evidence="6 8" id="KW-0408">Iron</keyword>
<keyword evidence="7 8" id="KW-0503">Monooxygenase</keyword>
<comment type="cofactor">
    <cofactor evidence="1">
        <name>heme</name>
        <dbReference type="ChEBI" id="CHEBI:30413"/>
    </cofactor>
</comment>
<dbReference type="GO" id="GO:0008395">
    <property type="term" value="F:steroid hydroxylase activity"/>
    <property type="evidence" value="ECO:0007669"/>
    <property type="project" value="TreeGrafter"/>
</dbReference>
<dbReference type="PRINTS" id="PR00359">
    <property type="entry name" value="BP450"/>
</dbReference>
<dbReference type="EMBL" id="LZJS01000031">
    <property type="protein sequence ID" value="OBH64949.1"/>
    <property type="molecule type" value="Genomic_DNA"/>
</dbReference>
<dbReference type="Gene3D" id="1.10.630.10">
    <property type="entry name" value="Cytochrome P450"/>
    <property type="match status" value="1"/>
</dbReference>
<dbReference type="PANTHER" id="PTHR46696">
    <property type="entry name" value="P450, PUTATIVE (EUROFUNG)-RELATED"/>
    <property type="match status" value="1"/>
</dbReference>
<dbReference type="PROSITE" id="PS00086">
    <property type="entry name" value="CYTOCHROME_P450"/>
    <property type="match status" value="1"/>
</dbReference>
<protein>
    <submittedName>
        <fullName evidence="9">Cytochrome</fullName>
    </submittedName>
</protein>
<evidence type="ECO:0000256" key="4">
    <source>
        <dbReference type="ARBA" id="ARBA00022723"/>
    </source>
</evidence>
<gene>
    <name evidence="9" type="ORF">A5685_19650</name>
</gene>
<evidence type="ECO:0000256" key="3">
    <source>
        <dbReference type="ARBA" id="ARBA00022617"/>
    </source>
</evidence>
<proteinExistence type="inferred from homology"/>
<evidence type="ECO:0000256" key="8">
    <source>
        <dbReference type="RuleBase" id="RU000461"/>
    </source>
</evidence>
<comment type="similarity">
    <text evidence="2 8">Belongs to the cytochrome P450 family.</text>
</comment>
<reference evidence="9 10" key="1">
    <citation type="submission" date="2016-06" db="EMBL/GenBank/DDBJ databases">
        <authorList>
            <person name="Kjaerup R.B."/>
            <person name="Dalgaard T.S."/>
            <person name="Juul-Madsen H.R."/>
        </authorList>
    </citation>
    <scope>NUCLEOTIDE SEQUENCE [LARGE SCALE GENOMIC DNA]</scope>
    <source>
        <strain evidence="9 10">E2464</strain>
    </source>
</reference>
<dbReference type="GO" id="GO:0036199">
    <property type="term" value="F:cholest-4-en-3-one 26-monooxygenase activity"/>
    <property type="evidence" value="ECO:0007669"/>
    <property type="project" value="TreeGrafter"/>
</dbReference>
<dbReference type="RefSeq" id="WP_064950420.1">
    <property type="nucleotide sequence ID" value="NZ_LZJS01000031.1"/>
</dbReference>
<dbReference type="Proteomes" id="UP000093861">
    <property type="component" value="Unassembled WGS sequence"/>
</dbReference>
<keyword evidence="4 8" id="KW-0479">Metal-binding</keyword>
<evidence type="ECO:0000313" key="10">
    <source>
        <dbReference type="Proteomes" id="UP000093861"/>
    </source>
</evidence>
<dbReference type="InterPro" id="IPR001128">
    <property type="entry name" value="Cyt_P450"/>
</dbReference>
<dbReference type="InterPro" id="IPR036396">
    <property type="entry name" value="Cyt_P450_sf"/>
</dbReference>
<evidence type="ECO:0000313" key="9">
    <source>
        <dbReference type="EMBL" id="OBH64949.1"/>
    </source>
</evidence>
<sequence length="399" mass="45294">MAVPATSELMYSPFSKAIFDDPYPIYRRLRDEAPVYRDPEERWWVLSRFDDVSQALRDWETFSSKLGPAPENPDNDGRKYSVISMDPPRHDRIRGVLKGFFTPKAVAAMESALHAVVNTHLDRLRPGTTVDAMEAFAFAVPTDVIGDLLGVPHADRAQLRVWWEAFLTREEGEVIMPAKAVEANRMISQYIGDLIERRRADPGDDLISIVLQATFDDPEAGGERSLTAHEVLMFCNLLSAAGSETTQKLISNGLVALAEHPDQWQRIVRDRSVIPVAVNEALRYDTPSHWVARTLTRPIERHGVRMNAGDWVLLVLGSANRDERRYNDPDRFIIGRPRGTDVYFGWGIHICLGQWLARREAQLVFDYIANKFPNYGIGARERVLTATVRGYTYVEMTLR</sequence>
<dbReference type="GO" id="GO:0005506">
    <property type="term" value="F:iron ion binding"/>
    <property type="evidence" value="ECO:0007669"/>
    <property type="project" value="InterPro"/>
</dbReference>
<organism evidence="9 10">
    <name type="scientific">Mycobacterium colombiense</name>
    <dbReference type="NCBI Taxonomy" id="339268"/>
    <lineage>
        <taxon>Bacteria</taxon>
        <taxon>Bacillati</taxon>
        <taxon>Actinomycetota</taxon>
        <taxon>Actinomycetes</taxon>
        <taxon>Mycobacteriales</taxon>
        <taxon>Mycobacteriaceae</taxon>
        <taxon>Mycobacterium</taxon>
        <taxon>Mycobacterium avium complex (MAC)</taxon>
    </lineage>
</organism>
<dbReference type="SUPFAM" id="SSF48264">
    <property type="entry name" value="Cytochrome P450"/>
    <property type="match status" value="1"/>
</dbReference>
<evidence type="ECO:0000256" key="6">
    <source>
        <dbReference type="ARBA" id="ARBA00023004"/>
    </source>
</evidence>
<evidence type="ECO:0000256" key="2">
    <source>
        <dbReference type="ARBA" id="ARBA00010617"/>
    </source>
</evidence>
<evidence type="ECO:0000256" key="7">
    <source>
        <dbReference type="ARBA" id="ARBA00023033"/>
    </source>
</evidence>
<dbReference type="PRINTS" id="PR00385">
    <property type="entry name" value="P450"/>
</dbReference>
<evidence type="ECO:0000256" key="1">
    <source>
        <dbReference type="ARBA" id="ARBA00001971"/>
    </source>
</evidence>
<keyword evidence="3 8" id="KW-0349">Heme</keyword>
<name>A0A1A2SL91_9MYCO</name>
<dbReference type="Pfam" id="PF00067">
    <property type="entry name" value="p450"/>
    <property type="match status" value="1"/>
</dbReference>
<accession>A0A1A2SL91</accession>
<dbReference type="GO" id="GO:0006707">
    <property type="term" value="P:cholesterol catabolic process"/>
    <property type="evidence" value="ECO:0007669"/>
    <property type="project" value="TreeGrafter"/>
</dbReference>
<dbReference type="GO" id="GO:0020037">
    <property type="term" value="F:heme binding"/>
    <property type="evidence" value="ECO:0007669"/>
    <property type="project" value="InterPro"/>
</dbReference>
<keyword evidence="5 8" id="KW-0560">Oxidoreductase</keyword>
<dbReference type="PANTHER" id="PTHR46696:SF4">
    <property type="entry name" value="BIOTIN BIOSYNTHESIS CYTOCHROME P450"/>
    <property type="match status" value="1"/>
</dbReference>
<evidence type="ECO:0000256" key="5">
    <source>
        <dbReference type="ARBA" id="ARBA00023002"/>
    </source>
</evidence>
<dbReference type="InterPro" id="IPR002397">
    <property type="entry name" value="Cyt_P450_B"/>
</dbReference>
<dbReference type="AlphaFoldDB" id="A0A1A2SL91"/>
<dbReference type="FunFam" id="1.10.630.10:FF:000018">
    <property type="entry name" value="Cytochrome P450 monooxygenase"/>
    <property type="match status" value="1"/>
</dbReference>
<dbReference type="InterPro" id="IPR017972">
    <property type="entry name" value="Cyt_P450_CS"/>
</dbReference>
<comment type="caution">
    <text evidence="9">The sequence shown here is derived from an EMBL/GenBank/DDBJ whole genome shotgun (WGS) entry which is preliminary data.</text>
</comment>